<gene>
    <name evidence="1" type="ORF">L345_14187</name>
</gene>
<dbReference type="Proteomes" id="UP000018936">
    <property type="component" value="Unassembled WGS sequence"/>
</dbReference>
<organism evidence="1 2">
    <name type="scientific">Ophiophagus hannah</name>
    <name type="common">King cobra</name>
    <name type="synonym">Naja hannah</name>
    <dbReference type="NCBI Taxonomy" id="8665"/>
    <lineage>
        <taxon>Eukaryota</taxon>
        <taxon>Metazoa</taxon>
        <taxon>Chordata</taxon>
        <taxon>Craniata</taxon>
        <taxon>Vertebrata</taxon>
        <taxon>Euteleostomi</taxon>
        <taxon>Lepidosauria</taxon>
        <taxon>Squamata</taxon>
        <taxon>Bifurcata</taxon>
        <taxon>Unidentata</taxon>
        <taxon>Episquamata</taxon>
        <taxon>Toxicofera</taxon>
        <taxon>Serpentes</taxon>
        <taxon>Colubroidea</taxon>
        <taxon>Elapidae</taxon>
        <taxon>Elapinae</taxon>
        <taxon>Ophiophagus</taxon>
    </lineage>
</organism>
<dbReference type="EMBL" id="AZIM01004991">
    <property type="protein sequence ID" value="ETE60075.1"/>
    <property type="molecule type" value="Genomic_DNA"/>
</dbReference>
<protein>
    <recommendedName>
        <fullName evidence="3">Reverse transcriptase domain-containing protein</fullName>
    </recommendedName>
</protein>
<dbReference type="AlphaFoldDB" id="V8NDC0"/>
<evidence type="ECO:0008006" key="3">
    <source>
        <dbReference type="Google" id="ProtNLM"/>
    </source>
</evidence>
<evidence type="ECO:0000313" key="1">
    <source>
        <dbReference type="EMBL" id="ETE60075.1"/>
    </source>
</evidence>
<feature type="non-terminal residue" evidence="1">
    <location>
        <position position="1"/>
    </location>
</feature>
<dbReference type="PANTHER" id="PTHR19446">
    <property type="entry name" value="REVERSE TRANSCRIPTASES"/>
    <property type="match status" value="1"/>
</dbReference>
<keyword evidence="2" id="KW-1185">Reference proteome</keyword>
<accession>V8NDC0</accession>
<sequence length="181" mass="19748">MVRSTWPVRCGPFAVTAIHSPPLIHHSLVATTMAWSPRPSHHGPIAAIAASLPLWPGRHGLVAAAWSPQPASCCLLSYTMKIFEKILDQRISSIAQPTINQCGFVKSCETTEATFAACQLIEKHCEKRQPLHMAFLDLEKAFDHKMLGIVTKTYSVSPDLASGSAQQLMNTKSMDLSNSVP</sequence>
<proteinExistence type="predicted"/>
<name>V8NDC0_OPHHA</name>
<dbReference type="OrthoDB" id="410381at2759"/>
<evidence type="ECO:0000313" key="2">
    <source>
        <dbReference type="Proteomes" id="UP000018936"/>
    </source>
</evidence>
<comment type="caution">
    <text evidence="1">The sequence shown here is derived from an EMBL/GenBank/DDBJ whole genome shotgun (WGS) entry which is preliminary data.</text>
</comment>
<reference evidence="1 2" key="1">
    <citation type="journal article" date="2013" name="Proc. Natl. Acad. Sci. U.S.A.">
        <title>The king cobra genome reveals dynamic gene evolution and adaptation in the snake venom system.</title>
        <authorList>
            <person name="Vonk F.J."/>
            <person name="Casewell N.R."/>
            <person name="Henkel C.V."/>
            <person name="Heimberg A.M."/>
            <person name="Jansen H.J."/>
            <person name="McCleary R.J."/>
            <person name="Kerkkamp H.M."/>
            <person name="Vos R.A."/>
            <person name="Guerreiro I."/>
            <person name="Calvete J.J."/>
            <person name="Wuster W."/>
            <person name="Woods A.E."/>
            <person name="Logan J.M."/>
            <person name="Harrison R.A."/>
            <person name="Castoe T.A."/>
            <person name="de Koning A.P."/>
            <person name="Pollock D.D."/>
            <person name="Yandell M."/>
            <person name="Calderon D."/>
            <person name="Renjifo C."/>
            <person name="Currier R.B."/>
            <person name="Salgado D."/>
            <person name="Pla D."/>
            <person name="Sanz L."/>
            <person name="Hyder A.S."/>
            <person name="Ribeiro J.M."/>
            <person name="Arntzen J.W."/>
            <person name="van den Thillart G.E."/>
            <person name="Boetzer M."/>
            <person name="Pirovano W."/>
            <person name="Dirks R.P."/>
            <person name="Spaink H.P."/>
            <person name="Duboule D."/>
            <person name="McGlinn E."/>
            <person name="Kini R.M."/>
            <person name="Richardson M.K."/>
        </authorList>
    </citation>
    <scope>NUCLEOTIDE SEQUENCE</scope>
    <source>
        <tissue evidence="1">Blood</tissue>
    </source>
</reference>